<name>A0ACC3NVS0_9PEZI</name>
<evidence type="ECO:0000313" key="1">
    <source>
        <dbReference type="EMBL" id="KAK3723268.1"/>
    </source>
</evidence>
<sequence length="194" mass="20027">MKSTIFSLLALPALFLSAFAAPAAQPNTAVEKRQVPELYTITDQLYNEVHAHTANIMAITSSITDSSTTAEKDDATTSVRNDIEQITTLINAANADVQSVGGAGTTTKLARRQAAGDLAQVIAELIADISNALDAIETTLGLGALLGLLNPLTLGLSGLLLSLQVLVDNILVLVRQIVDGLLTGLGGALAGLPN</sequence>
<dbReference type="Proteomes" id="UP001281147">
    <property type="component" value="Unassembled WGS sequence"/>
</dbReference>
<proteinExistence type="predicted"/>
<protein>
    <submittedName>
        <fullName evidence="1">Uncharacterized protein</fullName>
    </submittedName>
</protein>
<keyword evidence="2" id="KW-1185">Reference proteome</keyword>
<gene>
    <name evidence="1" type="ORF">LTR37_001991</name>
</gene>
<dbReference type="EMBL" id="JAUTXU010000010">
    <property type="protein sequence ID" value="KAK3723268.1"/>
    <property type="molecule type" value="Genomic_DNA"/>
</dbReference>
<organism evidence="1 2">
    <name type="scientific">Vermiconidia calcicola</name>
    <dbReference type="NCBI Taxonomy" id="1690605"/>
    <lineage>
        <taxon>Eukaryota</taxon>
        <taxon>Fungi</taxon>
        <taxon>Dikarya</taxon>
        <taxon>Ascomycota</taxon>
        <taxon>Pezizomycotina</taxon>
        <taxon>Dothideomycetes</taxon>
        <taxon>Dothideomycetidae</taxon>
        <taxon>Mycosphaerellales</taxon>
        <taxon>Extremaceae</taxon>
        <taxon>Vermiconidia</taxon>
    </lineage>
</organism>
<comment type="caution">
    <text evidence="1">The sequence shown here is derived from an EMBL/GenBank/DDBJ whole genome shotgun (WGS) entry which is preliminary data.</text>
</comment>
<reference evidence="1" key="1">
    <citation type="submission" date="2023-07" db="EMBL/GenBank/DDBJ databases">
        <title>Black Yeasts Isolated from many extreme environments.</title>
        <authorList>
            <person name="Coleine C."/>
            <person name="Stajich J.E."/>
            <person name="Selbmann L."/>
        </authorList>
    </citation>
    <scope>NUCLEOTIDE SEQUENCE</scope>
    <source>
        <strain evidence="1">CCFEE 5714</strain>
    </source>
</reference>
<accession>A0ACC3NVS0</accession>
<evidence type="ECO:0000313" key="2">
    <source>
        <dbReference type="Proteomes" id="UP001281147"/>
    </source>
</evidence>